<comment type="caution">
    <text evidence="1">The sequence shown here is derived from an EMBL/GenBank/DDBJ whole genome shotgun (WGS) entry which is preliminary data.</text>
</comment>
<protein>
    <submittedName>
        <fullName evidence="1">Uncharacterized protein</fullName>
    </submittedName>
</protein>
<dbReference type="EMBL" id="BLVP01000036">
    <property type="protein sequence ID" value="GFM38300.1"/>
    <property type="molecule type" value="Genomic_DNA"/>
</dbReference>
<sequence length="74" mass="8707">MANGCQFSPPNPQAIGATSWEVARQWRERHPNMRPCPKTAPPWWWIERTKCAKCEHREQEEETCTRPNISESKN</sequence>
<reference evidence="1 2" key="1">
    <citation type="submission" date="2020-05" db="EMBL/GenBank/DDBJ databases">
        <title>Draft genome sequence of Desulfovibrio psychrotolerans JS1T.</title>
        <authorList>
            <person name="Ueno A."/>
            <person name="Tamazawa S."/>
            <person name="Tamamura S."/>
            <person name="Murakami T."/>
            <person name="Kiyama T."/>
            <person name="Inomata H."/>
            <person name="Amano Y."/>
            <person name="Miyakawa K."/>
            <person name="Tamaki H."/>
            <person name="Naganuma T."/>
            <person name="Kaneko K."/>
        </authorList>
    </citation>
    <scope>NUCLEOTIDE SEQUENCE [LARGE SCALE GENOMIC DNA]</scope>
    <source>
        <strain evidence="1 2">JS1</strain>
    </source>
</reference>
<proteinExistence type="predicted"/>
<name>A0A7J0BX65_9BACT</name>
<dbReference type="AlphaFoldDB" id="A0A7J0BX65"/>
<accession>A0A7J0BX65</accession>
<evidence type="ECO:0000313" key="1">
    <source>
        <dbReference type="EMBL" id="GFM38300.1"/>
    </source>
</evidence>
<keyword evidence="2" id="KW-1185">Reference proteome</keyword>
<dbReference type="Proteomes" id="UP000503820">
    <property type="component" value="Unassembled WGS sequence"/>
</dbReference>
<evidence type="ECO:0000313" key="2">
    <source>
        <dbReference type="Proteomes" id="UP000503820"/>
    </source>
</evidence>
<gene>
    <name evidence="1" type="ORF">DSM19430T_29840</name>
</gene>
<organism evidence="1 2">
    <name type="scientific">Desulfovibrio psychrotolerans</name>
    <dbReference type="NCBI Taxonomy" id="415242"/>
    <lineage>
        <taxon>Bacteria</taxon>
        <taxon>Pseudomonadati</taxon>
        <taxon>Thermodesulfobacteriota</taxon>
        <taxon>Desulfovibrionia</taxon>
        <taxon>Desulfovibrionales</taxon>
        <taxon>Desulfovibrionaceae</taxon>
        <taxon>Desulfovibrio</taxon>
    </lineage>
</organism>